<keyword evidence="1" id="KW-0472">Membrane</keyword>
<dbReference type="KEGG" id="hmu:Hmuk_2334"/>
<evidence type="ECO:0000313" key="3">
    <source>
        <dbReference type="Proteomes" id="UP000001746"/>
    </source>
</evidence>
<gene>
    <name evidence="2" type="ordered locus">Hmuk_2334</name>
</gene>
<evidence type="ECO:0000313" key="2">
    <source>
        <dbReference type="EMBL" id="ACV48446.1"/>
    </source>
</evidence>
<dbReference type="Proteomes" id="UP000001746">
    <property type="component" value="Chromosome"/>
</dbReference>
<evidence type="ECO:0000256" key="1">
    <source>
        <dbReference type="SAM" id="Phobius"/>
    </source>
</evidence>
<keyword evidence="1" id="KW-1133">Transmembrane helix</keyword>
<keyword evidence="3" id="KW-1185">Reference proteome</keyword>
<dbReference type="EMBL" id="CP001688">
    <property type="protein sequence ID" value="ACV48446.1"/>
    <property type="molecule type" value="Genomic_DNA"/>
</dbReference>
<feature type="transmembrane region" description="Helical" evidence="1">
    <location>
        <begin position="12"/>
        <end position="33"/>
    </location>
</feature>
<organism evidence="2 3">
    <name type="scientific">Halomicrobium mukohataei (strain ATCC 700874 / DSM 12286 / JCM 9738 / NCIMB 13541)</name>
    <name type="common">Haloarcula mukohataei</name>
    <dbReference type="NCBI Taxonomy" id="485914"/>
    <lineage>
        <taxon>Archaea</taxon>
        <taxon>Methanobacteriati</taxon>
        <taxon>Methanobacteriota</taxon>
        <taxon>Stenosarchaea group</taxon>
        <taxon>Halobacteria</taxon>
        <taxon>Halobacteriales</taxon>
        <taxon>Haloarculaceae</taxon>
        <taxon>Halomicrobium</taxon>
    </lineage>
</organism>
<dbReference type="HOGENOM" id="CLU_219925_0_0_2"/>
<proteinExistence type="predicted"/>
<protein>
    <submittedName>
        <fullName evidence="2">Uncharacterized protein</fullName>
    </submittedName>
</protein>
<dbReference type="AlphaFoldDB" id="C7NXL2"/>
<keyword evidence="1" id="KW-0812">Transmembrane</keyword>
<sequence length="38" mass="4088">MFVPLQETVQPGIIDAAGYVITLGGILATALWLKFLAR</sequence>
<name>C7NXL2_HALMD</name>
<reference evidence="2 3" key="1">
    <citation type="journal article" date="2009" name="Stand. Genomic Sci.">
        <title>Complete genome sequence of Halomicrobium mukohataei type strain (arg-2).</title>
        <authorList>
            <person name="Tindall B.J."/>
            <person name="Schneider S."/>
            <person name="Lapidus A."/>
            <person name="Copeland A."/>
            <person name="Glavina Del Rio T."/>
            <person name="Nolan M."/>
            <person name="Lucas S."/>
            <person name="Chen F."/>
            <person name="Tice H."/>
            <person name="Cheng J.F."/>
            <person name="Saunders E."/>
            <person name="Bruce D."/>
            <person name="Goodwin L."/>
            <person name="Pitluck S."/>
            <person name="Mikhailova N."/>
            <person name="Pati A."/>
            <person name="Ivanova N."/>
            <person name="Mavrommatis K."/>
            <person name="Chen A."/>
            <person name="Palaniappan K."/>
            <person name="Chain P."/>
            <person name="Land M."/>
            <person name="Hauser L."/>
            <person name="Chang Y.J."/>
            <person name="Jeffries C.D."/>
            <person name="Brettin T."/>
            <person name="Han C."/>
            <person name="Rohde M."/>
            <person name="Goker M."/>
            <person name="Bristow J."/>
            <person name="Eisen J.A."/>
            <person name="Markowitz V."/>
            <person name="Hugenholtz P."/>
            <person name="Klenk H.P."/>
            <person name="Kyrpides N.C."/>
            <person name="Detter J.C."/>
        </authorList>
    </citation>
    <scope>NUCLEOTIDE SEQUENCE [LARGE SCALE GENOMIC DNA]</scope>
    <source>
        <strain evidence="3">ATCC 700874 / DSM 12286 / JCM 9738 / NCIMB 13541</strain>
    </source>
</reference>
<accession>C7NXL2</accession>